<reference evidence="1" key="1">
    <citation type="submission" date="2022-09" db="EMBL/GenBank/DDBJ databases">
        <title>Genome analysis and characterization of larvicidal activity of Brevibacillus strains.</title>
        <authorList>
            <person name="Patrusheva E.V."/>
            <person name="Izotova A.O."/>
            <person name="Toshchakov S.V."/>
            <person name="Sineoky S.P."/>
        </authorList>
    </citation>
    <scope>NUCLEOTIDE SEQUENCE</scope>
    <source>
        <strain evidence="1">VKPM_B-13247</strain>
    </source>
</reference>
<evidence type="ECO:0000313" key="2">
    <source>
        <dbReference type="Proteomes" id="UP001077662"/>
    </source>
</evidence>
<name>A0AAP3DLC3_BRELA</name>
<dbReference type="EMBL" id="JAPTNE010000062">
    <property type="protein sequence ID" value="MCZ0810223.1"/>
    <property type="molecule type" value="Genomic_DNA"/>
</dbReference>
<sequence>MTNVTILTDDSGVKREYFEVERGANVGERVKIIADAGVMLGEYRKGEVYTVTKLDGSFFIYVDGKWGDGTTLNLSHDDYVVLEPTDIIHVDGVRYREEEREAKVGERILIVAAEVTGGLYDNGSVLTVKVAPNTLGFVYVNEHGLAVLYREYVVMTPLTDSLTKSTEPATNNITVNLTINVASSSPSEILKAIVDSVQAELVKFVGAPNDGETRDKMAEASIKTGIDTTAVGRALQKMRDNVVERAKADLVELRSDMSNVRNPHLRGRDDIYLTHGHTGVIAEFIVNKEKRTVVCLLRNAVFPEMISGRGIAKCSPDDCFNVHIGKAIALRRALELDVPTEYLTAPQPTEVRVGDVVKAIDGVHDGASGIVESVGDTSFINGANGLVFRNAEYENLKGYSGCWTYLKNVKIIDDSNPQSAYVSEVTAVA</sequence>
<dbReference type="PROSITE" id="PS50890">
    <property type="entry name" value="PUA"/>
    <property type="match status" value="1"/>
</dbReference>
<gene>
    <name evidence="1" type="ORF">O0554_25625</name>
</gene>
<dbReference type="AlphaFoldDB" id="A0AAP3DLC3"/>
<protein>
    <submittedName>
        <fullName evidence="1">Uncharacterized protein</fullName>
    </submittedName>
</protein>
<comment type="caution">
    <text evidence="1">The sequence shown here is derived from an EMBL/GenBank/DDBJ whole genome shotgun (WGS) entry which is preliminary data.</text>
</comment>
<dbReference type="Proteomes" id="UP001077662">
    <property type="component" value="Unassembled WGS sequence"/>
</dbReference>
<dbReference type="RefSeq" id="WP_258434950.1">
    <property type="nucleotide sequence ID" value="NZ_JANSGW010000062.1"/>
</dbReference>
<accession>A0AAP3DLC3</accession>
<evidence type="ECO:0000313" key="1">
    <source>
        <dbReference type="EMBL" id="MCZ0810223.1"/>
    </source>
</evidence>
<proteinExistence type="predicted"/>
<organism evidence="1 2">
    <name type="scientific">Brevibacillus laterosporus</name>
    <name type="common">Bacillus laterosporus</name>
    <dbReference type="NCBI Taxonomy" id="1465"/>
    <lineage>
        <taxon>Bacteria</taxon>
        <taxon>Bacillati</taxon>
        <taxon>Bacillota</taxon>
        <taxon>Bacilli</taxon>
        <taxon>Bacillales</taxon>
        <taxon>Paenibacillaceae</taxon>
        <taxon>Brevibacillus</taxon>
    </lineage>
</organism>